<feature type="coiled-coil region" evidence="1">
    <location>
        <begin position="471"/>
        <end position="523"/>
    </location>
</feature>
<evidence type="ECO:0000256" key="1">
    <source>
        <dbReference type="SAM" id="Coils"/>
    </source>
</evidence>
<dbReference type="GO" id="GO:0006406">
    <property type="term" value="P:mRNA export from nucleus"/>
    <property type="evidence" value="ECO:0007669"/>
    <property type="project" value="TreeGrafter"/>
</dbReference>
<dbReference type="PANTHER" id="PTHR12436">
    <property type="entry name" value="80 KDA MCM3-ASSOCIATED PROTEIN"/>
    <property type="match status" value="1"/>
</dbReference>
<dbReference type="InterPro" id="IPR005062">
    <property type="entry name" value="SAC3/GANP/THP3_conserved"/>
</dbReference>
<dbReference type="EMBL" id="GECZ01022576">
    <property type="protein sequence ID" value="JAS47193.1"/>
    <property type="molecule type" value="Transcribed_RNA"/>
</dbReference>
<dbReference type="GO" id="GO:0070390">
    <property type="term" value="C:transcription export complex 2"/>
    <property type="evidence" value="ECO:0007669"/>
    <property type="project" value="TreeGrafter"/>
</dbReference>
<feature type="non-terminal residue" evidence="3">
    <location>
        <position position="1"/>
    </location>
</feature>
<evidence type="ECO:0000313" key="3">
    <source>
        <dbReference type="EMBL" id="JAS47193.1"/>
    </source>
</evidence>
<evidence type="ECO:0000259" key="2">
    <source>
        <dbReference type="Pfam" id="PF03399"/>
    </source>
</evidence>
<sequence length="762" mass="87920">TCPNEPEFYSYLILLKLKSGDVMWEYQQYSLDVQFSSHVQFAIEAYMAFKNNMYSKYFSLVKKASYLTACLMQRYFDEVRTQALKTMLKAYCLPGKNVGLSSSFIVSSLKFDSEKNALRFCEREEVDVKADYDGGTHDDYISTSSFLIREKRLPISNAVVGENNPLPVYIPHEVHTSFDELGKLRTSLKITLDEDVVDMSSGSLLSDEDNMDVNISEIDAEQQAFKFSISPTKIPENLFSKTLFSDKDVIELPQSDGVGIKSEVAQFFNNNQDLSKTQHPSNTFGMREVEQFDVKQAFSQEMICEDHDVDISSTDEQMLQPETNTLKMYHPNHQNLFSTNLSFDIKPNLFIDNKENKVPFFTNNNDFQLQKFDSIKQPKEDYSSKNFKFTLTMNKNEGGSIDLQREEISKNSNKTSTSNLMDKEVTPDFLRQGSIEDKNKRGMMFGSTHTSSLFPQDELKQSNEIIKKYALEEEDNELEDLEAMREALLLEKKKREQFEEEKRQMEEMERIELEKQRRKIEEQNVLKALRRDVSQRLKAINVRKYARQWKKKVEKLKRTRLDFPMLIQLSVSDHLSLWGTVNSIPTQSVFQRARDKINLKKISSHVLRYGITESYKFIGYDLAEMLAKSAVRKMKKGVKNPVYWKLVFSVPWTNSKSCSELLVFNKLIGKWCRQAFYRRKDACLGSVECFMTSLAVPVNICVHLSDNGDESQDLVEASDASIFVIVNEAESKETCLSRLRDLVRSYVKSEGFSIVIINVGGN</sequence>
<dbReference type="PANTHER" id="PTHR12436:SF3">
    <property type="entry name" value="GERMINAL-CENTER ASSOCIATED NUCLEAR PROTEIN"/>
    <property type="match status" value="1"/>
</dbReference>
<keyword evidence="1" id="KW-0175">Coiled coil</keyword>
<dbReference type="AlphaFoldDB" id="A0A1B6FBA8"/>
<gene>
    <name evidence="3" type="ORF">g.20194</name>
</gene>
<protein>
    <recommendedName>
        <fullName evidence="2">SAC3/GANP/THP3 conserved domain-containing protein</fullName>
    </recommendedName>
</protein>
<feature type="non-terminal residue" evidence="3">
    <location>
        <position position="762"/>
    </location>
</feature>
<dbReference type="GO" id="GO:0005737">
    <property type="term" value="C:cytoplasm"/>
    <property type="evidence" value="ECO:0007669"/>
    <property type="project" value="TreeGrafter"/>
</dbReference>
<reference evidence="3" key="1">
    <citation type="submission" date="2015-11" db="EMBL/GenBank/DDBJ databases">
        <title>De novo transcriptome assembly of four potential Pierce s Disease insect vectors from Arizona vineyards.</title>
        <authorList>
            <person name="Tassone E.E."/>
        </authorList>
    </citation>
    <scope>NUCLEOTIDE SEQUENCE</scope>
</reference>
<accession>A0A1B6FBA8</accession>
<name>A0A1B6FBA8_9HEMI</name>
<dbReference type="InterPro" id="IPR045107">
    <property type="entry name" value="SAC3/GANP/THP3"/>
</dbReference>
<proteinExistence type="predicted"/>
<feature type="domain" description="SAC3/GANP/THP3 conserved" evidence="2">
    <location>
        <begin position="1"/>
        <end position="129"/>
    </location>
</feature>
<organism evidence="3">
    <name type="scientific">Cuerna arida</name>
    <dbReference type="NCBI Taxonomy" id="1464854"/>
    <lineage>
        <taxon>Eukaryota</taxon>
        <taxon>Metazoa</taxon>
        <taxon>Ecdysozoa</taxon>
        <taxon>Arthropoda</taxon>
        <taxon>Hexapoda</taxon>
        <taxon>Insecta</taxon>
        <taxon>Pterygota</taxon>
        <taxon>Neoptera</taxon>
        <taxon>Paraneoptera</taxon>
        <taxon>Hemiptera</taxon>
        <taxon>Auchenorrhyncha</taxon>
        <taxon>Membracoidea</taxon>
        <taxon>Cicadellidae</taxon>
        <taxon>Cicadellinae</taxon>
        <taxon>Proconiini</taxon>
        <taxon>Cuerna</taxon>
    </lineage>
</organism>
<dbReference type="Pfam" id="PF03399">
    <property type="entry name" value="SAC3_GANP"/>
    <property type="match status" value="1"/>
</dbReference>
<dbReference type="Gene3D" id="1.25.40.990">
    <property type="match status" value="1"/>
</dbReference>